<dbReference type="AlphaFoldDB" id="A0A927MZP4"/>
<evidence type="ECO:0000313" key="1">
    <source>
        <dbReference type="EMBL" id="MBE1609935.1"/>
    </source>
</evidence>
<proteinExistence type="predicted"/>
<comment type="caution">
    <text evidence="1">The sequence shown here is derived from an EMBL/GenBank/DDBJ whole genome shotgun (WGS) entry which is preliminary data.</text>
</comment>
<dbReference type="RefSeq" id="WP_192753406.1">
    <property type="nucleotide sequence ID" value="NZ_BAABJL010000141.1"/>
</dbReference>
<evidence type="ECO:0000313" key="2">
    <source>
        <dbReference type="Proteomes" id="UP000638648"/>
    </source>
</evidence>
<dbReference type="Proteomes" id="UP000638648">
    <property type="component" value="Unassembled WGS sequence"/>
</dbReference>
<keyword evidence="2" id="KW-1185">Reference proteome</keyword>
<sequence>MSGYEETNVRIPPCAFDALATVAARRGASRDETVRQLLNAHIERQERWEADDRLTHISTVLRYPRPPRWRGDQRTDKPLRLRLAPGQMLRARAVSLKLPGQRQRAHHDYPARLLTDAVMTAIAMEEDFTDEFLEGLLPVLRHSSALGLWQLAVAATITTPEHLVYQGAEDWYGRRLTPEAPRFSRHALLVAEALDDEVAWHSPVRFQVATNIARHKLTGANAEANEQMLYEQQAEWHALRQRLRKPGPERAQYLRTTTSYDWTGRGGTAVWRAERRVAVQDLEEWLVKGDPGGSVERVVSPPEWSVQVPGAWRALTFPTMPTPQPYATWAAEGRVLTFPYNNKQAVWPLTARQGRHGWEPVPDIEPIISPARKLRSDQIVGFIEAVLINWNDGDEDSVSHHRLHLPVDKAFDFGLITAEEQREARAQARTATLRTMDEIIDKLTEHERHLRPGLERAKGDARRFGRLAKEAGVRFRITRAMWPWPGRSVVDELSAGTRPALLDFLADWAYRNSQLVLEQSMEAAWDQAFDRYGRRG</sequence>
<gene>
    <name evidence="1" type="ORF">HEB94_006783</name>
</gene>
<name>A0A927MZP4_9ACTN</name>
<accession>A0A927MZP4</accession>
<reference evidence="1" key="1">
    <citation type="submission" date="2020-10" db="EMBL/GenBank/DDBJ databases">
        <title>Sequencing the genomes of 1000 actinobacteria strains.</title>
        <authorList>
            <person name="Klenk H.-P."/>
        </authorList>
    </citation>
    <scope>NUCLEOTIDE SEQUENCE</scope>
    <source>
        <strain evidence="1">DSM 45354</strain>
    </source>
</reference>
<protein>
    <submittedName>
        <fullName evidence="1">Uncharacterized protein</fullName>
    </submittedName>
</protein>
<dbReference type="EMBL" id="JADBEM010000001">
    <property type="protein sequence ID" value="MBE1609935.1"/>
    <property type="molecule type" value="Genomic_DNA"/>
</dbReference>
<organism evidence="1 2">
    <name type="scientific">Actinopolymorpha pittospori</name>
    <dbReference type="NCBI Taxonomy" id="648752"/>
    <lineage>
        <taxon>Bacteria</taxon>
        <taxon>Bacillati</taxon>
        <taxon>Actinomycetota</taxon>
        <taxon>Actinomycetes</taxon>
        <taxon>Propionibacteriales</taxon>
        <taxon>Actinopolymorphaceae</taxon>
        <taxon>Actinopolymorpha</taxon>
    </lineage>
</organism>